<feature type="transmembrane region" description="Helical" evidence="1">
    <location>
        <begin position="21"/>
        <end position="41"/>
    </location>
</feature>
<reference evidence="2 3" key="1">
    <citation type="submission" date="2021-01" db="EMBL/GenBank/DDBJ databases">
        <title>Genome seq and assembly of Flavobacterium sp. GN10.</title>
        <authorList>
            <person name="Chhetri G."/>
        </authorList>
    </citation>
    <scope>NUCLEOTIDE SEQUENCE [LARGE SCALE GENOMIC DNA]</scope>
    <source>
        <strain evidence="2 3">GN10</strain>
    </source>
</reference>
<proteinExistence type="predicted"/>
<gene>
    <name evidence="2" type="ORF">JI750_21190</name>
</gene>
<dbReference type="RefSeq" id="WP_202006405.1">
    <property type="nucleotide sequence ID" value="NZ_JAERSF010000006.1"/>
</dbReference>
<evidence type="ECO:0000313" key="2">
    <source>
        <dbReference type="EMBL" id="MBL0739419.1"/>
    </source>
</evidence>
<keyword evidence="1" id="KW-0812">Transmembrane</keyword>
<keyword evidence="1" id="KW-1133">Transmembrane helix</keyword>
<sequence length="161" mass="18539">MDSNTKKYIINNLKWPANQYISNYFALFFPFLFIYAGLSKYDDDESALTLIIVGISVLIYMIFRIESERRFKEIFFNKDLSTSEIGKLIESTGWTLMANSNASGIIKLNTSSSFLDPGQTVTIIRVTKEKVILNTRPNGRAFFTFFKDILNYNKVKQILAK</sequence>
<keyword evidence="3" id="KW-1185">Reference proteome</keyword>
<dbReference type="EMBL" id="JAERSF010000006">
    <property type="protein sequence ID" value="MBL0739419.1"/>
    <property type="molecule type" value="Genomic_DNA"/>
</dbReference>
<protein>
    <recommendedName>
        <fullName evidence="4">YcxB-like protein domain-containing protein</fullName>
    </recommendedName>
</protein>
<name>A0ABS1KIX2_9FLAO</name>
<comment type="caution">
    <text evidence="2">The sequence shown here is derived from an EMBL/GenBank/DDBJ whole genome shotgun (WGS) entry which is preliminary data.</text>
</comment>
<evidence type="ECO:0008006" key="4">
    <source>
        <dbReference type="Google" id="ProtNLM"/>
    </source>
</evidence>
<evidence type="ECO:0000256" key="1">
    <source>
        <dbReference type="SAM" id="Phobius"/>
    </source>
</evidence>
<dbReference type="Proteomes" id="UP000603728">
    <property type="component" value="Unassembled WGS sequence"/>
</dbReference>
<evidence type="ECO:0000313" key="3">
    <source>
        <dbReference type="Proteomes" id="UP000603728"/>
    </source>
</evidence>
<keyword evidence="1" id="KW-0472">Membrane</keyword>
<organism evidence="2 3">
    <name type="scientific">Flavobacterium tagetis</name>
    <dbReference type="NCBI Taxonomy" id="2801336"/>
    <lineage>
        <taxon>Bacteria</taxon>
        <taxon>Pseudomonadati</taxon>
        <taxon>Bacteroidota</taxon>
        <taxon>Flavobacteriia</taxon>
        <taxon>Flavobacteriales</taxon>
        <taxon>Flavobacteriaceae</taxon>
        <taxon>Flavobacterium</taxon>
    </lineage>
</organism>
<accession>A0ABS1KIX2</accession>
<feature type="transmembrane region" description="Helical" evidence="1">
    <location>
        <begin position="47"/>
        <end position="63"/>
    </location>
</feature>